<evidence type="ECO:0000256" key="2">
    <source>
        <dbReference type="SAM" id="MobiDB-lite"/>
    </source>
</evidence>
<dbReference type="AlphaFoldDB" id="A0A8S0UMK0"/>
<evidence type="ECO:0000313" key="3">
    <source>
        <dbReference type="EMBL" id="CAA3021305.1"/>
    </source>
</evidence>
<dbReference type="Proteomes" id="UP000594638">
    <property type="component" value="Unassembled WGS sequence"/>
</dbReference>
<protein>
    <recommendedName>
        <fullName evidence="1">Flotillin-like</fullName>
    </recommendedName>
</protein>
<dbReference type="GO" id="GO:0005901">
    <property type="term" value="C:caveola"/>
    <property type="evidence" value="ECO:0007669"/>
    <property type="project" value="UniProtKB-SubCell"/>
</dbReference>
<accession>A0A8S0UMK0</accession>
<keyword evidence="1" id="KW-1003">Cell membrane</keyword>
<comment type="similarity">
    <text evidence="1">Belongs to the band 7/mec-2 family. Flotillin subfamily.</text>
</comment>
<dbReference type="PANTHER" id="PTHR13806">
    <property type="entry name" value="FLOTILLIN-RELATED"/>
    <property type="match status" value="1"/>
</dbReference>
<dbReference type="PANTHER" id="PTHR13806:SF31">
    <property type="entry name" value="FLOTILLIN-LIKE PROTEIN 1-RELATED"/>
    <property type="match status" value="1"/>
</dbReference>
<dbReference type="Gramene" id="OE9A116668T1">
    <property type="protein sequence ID" value="OE9A116668C1"/>
    <property type="gene ID" value="OE9A116668"/>
</dbReference>
<dbReference type="EMBL" id="CACTIH010009052">
    <property type="protein sequence ID" value="CAA3021305.1"/>
    <property type="molecule type" value="Genomic_DNA"/>
</dbReference>
<keyword evidence="4" id="KW-1185">Reference proteome</keyword>
<name>A0A8S0UMK0_OLEEU</name>
<comment type="caution">
    <text evidence="3">The sequence shown here is derived from an EMBL/GenBank/DDBJ whole genome shotgun (WGS) entry which is preliminary data.</text>
</comment>
<evidence type="ECO:0000256" key="1">
    <source>
        <dbReference type="RuleBase" id="RU366054"/>
    </source>
</evidence>
<organism evidence="3 4">
    <name type="scientific">Olea europaea subsp. europaea</name>
    <dbReference type="NCBI Taxonomy" id="158383"/>
    <lineage>
        <taxon>Eukaryota</taxon>
        <taxon>Viridiplantae</taxon>
        <taxon>Streptophyta</taxon>
        <taxon>Embryophyta</taxon>
        <taxon>Tracheophyta</taxon>
        <taxon>Spermatophyta</taxon>
        <taxon>Magnoliopsida</taxon>
        <taxon>eudicotyledons</taxon>
        <taxon>Gunneridae</taxon>
        <taxon>Pentapetalae</taxon>
        <taxon>asterids</taxon>
        <taxon>lamiids</taxon>
        <taxon>Lamiales</taxon>
        <taxon>Oleaceae</taxon>
        <taxon>Oleeae</taxon>
        <taxon>Olea</taxon>
    </lineage>
</organism>
<keyword evidence="1" id="KW-0472">Membrane</keyword>
<reference evidence="3 4" key="1">
    <citation type="submission" date="2019-12" db="EMBL/GenBank/DDBJ databases">
        <authorList>
            <person name="Alioto T."/>
            <person name="Alioto T."/>
            <person name="Gomez Garrido J."/>
        </authorList>
    </citation>
    <scope>NUCLEOTIDE SEQUENCE [LARGE SCALE GENOMIC DNA]</scope>
</reference>
<evidence type="ECO:0000313" key="4">
    <source>
        <dbReference type="Proteomes" id="UP000594638"/>
    </source>
</evidence>
<proteinExistence type="inferred from homology"/>
<comment type="subcellular location">
    <subcellularLocation>
        <location evidence="1">Cell membrane</location>
        <topology evidence="1">Lipid-anchor</topology>
    </subcellularLocation>
    <subcellularLocation>
        <location evidence="1">Membrane</location>
        <location evidence="1">Caveola</location>
    </subcellularLocation>
</comment>
<dbReference type="OrthoDB" id="6080404at2759"/>
<sequence>MEAANQAKFDVTEVEMKGETGPISKLGSLQETEAEEACPYQKEKEAQAQKAEANATFYRQQVVDGELYAKKKEAEGLIAKTQDSSQCNGRQLCCLRDCLMISGGMFQGLQPNISIWTNGGGEAADGTRGVNSAMKELAGVYRMSPPLFMTVNEQNGMLPPAWMGTLDQLRSPYQGLI</sequence>
<dbReference type="InterPro" id="IPR027705">
    <property type="entry name" value="Flotillin_fam"/>
</dbReference>
<gene>
    <name evidence="3" type="ORF">OLEA9_A116668</name>
</gene>
<feature type="region of interest" description="Disordered" evidence="2">
    <location>
        <begin position="20"/>
        <end position="45"/>
    </location>
</feature>